<accession>A0A2I2L5J3</accession>
<protein>
    <submittedName>
        <fullName evidence="1">Uncharacterized protein</fullName>
    </submittedName>
</protein>
<dbReference type="KEGG" id="vg:35382713"/>
<sequence length="434" mass="51752">MDNQEILAPNYIIPELPIDVNMEIVKNISPYDIPSFCYVVRTSNNMNFNQCNGVIEQYYGRKGVQIFNKLSIEEIEKLNGCVWPTLNFVVKLVNDAKTKEHVANILDVIDRAFSLRYDEDTLRSMVFAINKLPSQHFNTKYISATIDGIIFKYNRLDVIDINRKDYSLYYEYTHNYIENGGDISKIVGNSDYYIYSYAYRLLERLTYSTFPRFLFSKLKPYIFQNNIYKRKEDYFLIDLYNKPLEEAHKLIFDNVEMITRSLGRIAYCVYTQRLSYDYNMAGYLIQLAKHRDNISINSDIYSDLYKYVICMQDINLYKITTHIINIEDTITYNYIKNINVNNIRLVRPRDEIFSSHWVEYEYKYDPLFVYISYSFLKKYDMKFDEDIELNNIITNINPYKIRSSINILSVLSMCYFDNFDDHIKLLRKALVKQL</sequence>
<evidence type="ECO:0000313" key="2">
    <source>
        <dbReference type="Proteomes" id="UP000236316"/>
    </source>
</evidence>
<dbReference type="GeneID" id="35382713"/>
<evidence type="ECO:0000313" key="1">
    <source>
        <dbReference type="EMBL" id="SNW62781.1"/>
    </source>
</evidence>
<dbReference type="Proteomes" id="UP000236316">
    <property type="component" value="Segment"/>
</dbReference>
<gene>
    <name evidence="1" type="ORF">ORPV_877</name>
</gene>
<proteinExistence type="predicted"/>
<dbReference type="EMBL" id="LT906555">
    <property type="protein sequence ID" value="SNW62781.1"/>
    <property type="molecule type" value="Genomic_DNA"/>
</dbReference>
<name>A0A2I2L5J3_9VIRU</name>
<organism evidence="1">
    <name type="scientific">Orpheovirus IHUMI-LCC2</name>
    <dbReference type="NCBI Taxonomy" id="2023057"/>
    <lineage>
        <taxon>Viruses</taxon>
        <taxon>Varidnaviria</taxon>
        <taxon>Bamfordvirae</taxon>
        <taxon>Nucleocytoviricota</taxon>
        <taxon>Megaviricetes</taxon>
        <taxon>Pimascovirales</taxon>
        <taxon>Ocovirineae</taxon>
        <taxon>Orpheoviridae</taxon>
        <taxon>Alphaorpheovirus</taxon>
        <taxon>Alphaorpheovirus massiliense</taxon>
    </lineage>
</organism>
<dbReference type="RefSeq" id="YP_009449083.1">
    <property type="nucleotide sequence ID" value="NC_036594.1"/>
</dbReference>
<keyword evidence="2" id="KW-1185">Reference proteome</keyword>
<reference evidence="1" key="1">
    <citation type="submission" date="2017-08" db="EMBL/GenBank/DDBJ databases">
        <authorList>
            <consortium name="Urmite Genomes"/>
        </authorList>
    </citation>
    <scope>NUCLEOTIDE SEQUENCE [LARGE SCALE GENOMIC DNA]</scope>
    <source>
        <strain evidence="1">IHUMI-LCC2</strain>
    </source>
</reference>